<dbReference type="EMBL" id="JAFLCK010000018">
    <property type="protein sequence ID" value="MBN8661272.1"/>
    <property type="molecule type" value="Genomic_DNA"/>
</dbReference>
<reference evidence="2" key="1">
    <citation type="submission" date="2021-02" db="EMBL/GenBank/DDBJ databases">
        <title>Genome-Resolved Metagenomics of a Microbial Community Performing Photosynthetic Biological Nutrient Removal.</title>
        <authorList>
            <person name="Mcdaniel E.A."/>
        </authorList>
    </citation>
    <scope>NUCLEOTIDE SEQUENCE</scope>
    <source>
        <strain evidence="2">UWPOB_OBS1</strain>
    </source>
</reference>
<gene>
    <name evidence="2" type="ORF">J0M35_12970</name>
</gene>
<accession>A0A8J7PH28</accession>
<dbReference type="Gene3D" id="3.40.50.720">
    <property type="entry name" value="NAD(P)-binding Rossmann-like Domain"/>
    <property type="match status" value="1"/>
</dbReference>
<evidence type="ECO:0000313" key="3">
    <source>
        <dbReference type="Proteomes" id="UP000664277"/>
    </source>
</evidence>
<proteinExistence type="predicted"/>
<dbReference type="AlphaFoldDB" id="A0A8J7PH28"/>
<dbReference type="InterPro" id="IPR016040">
    <property type="entry name" value="NAD(P)-bd_dom"/>
</dbReference>
<comment type="caution">
    <text evidence="2">The sequence shown here is derived from an EMBL/GenBank/DDBJ whole genome shotgun (WGS) entry which is preliminary data.</text>
</comment>
<dbReference type="Pfam" id="PF16363">
    <property type="entry name" value="GDP_Man_Dehyd"/>
    <property type="match status" value="1"/>
</dbReference>
<evidence type="ECO:0000259" key="1">
    <source>
        <dbReference type="Pfam" id="PF16363"/>
    </source>
</evidence>
<dbReference type="PANTHER" id="PTHR43000">
    <property type="entry name" value="DTDP-D-GLUCOSE 4,6-DEHYDRATASE-RELATED"/>
    <property type="match status" value="1"/>
</dbReference>
<protein>
    <submittedName>
        <fullName evidence="2">GDP-mannose 4,6-dehydratase</fullName>
    </submittedName>
</protein>
<evidence type="ECO:0000313" key="2">
    <source>
        <dbReference type="EMBL" id="MBN8661272.1"/>
    </source>
</evidence>
<dbReference type="Gene3D" id="3.90.25.10">
    <property type="entry name" value="UDP-galactose 4-epimerase, domain 1"/>
    <property type="match status" value="1"/>
</dbReference>
<dbReference type="Proteomes" id="UP000664277">
    <property type="component" value="Unassembled WGS sequence"/>
</dbReference>
<sequence length="334" mass="36714">METKLAGRRVLVTGCAGFLGPWVCELLLEKGAQVVGLDREYKDASRIYEVQRRYSSLKLVNIDIEHYDALFKTIKDEGIEVIFHLAAQAIVGVANENPLPTFASNIMGTWNLMESVRLLLNQGAKIEALVVASSDKAYGDQEVLPYLEDAPMQGRFPYDVSKSCADLITRSYFHSYCLPVAVTRCGNLYGGGDLNFSRIVPGTIKAVLAGEAPLIRSDGSPVRDYIFVKDAARANIAIAERLLDDKSIAGMAFNISNDAPVSVLQIVESILKTLKREDLKPVVLNQASREIQAQYLSSARMREILGWAPQYSLEQGLTEAAAWYGAHLARVAAK</sequence>
<feature type="domain" description="NAD(P)-binding" evidence="1">
    <location>
        <begin position="11"/>
        <end position="319"/>
    </location>
</feature>
<dbReference type="InterPro" id="IPR036291">
    <property type="entry name" value="NAD(P)-bd_dom_sf"/>
</dbReference>
<dbReference type="SUPFAM" id="SSF51735">
    <property type="entry name" value="NAD(P)-binding Rossmann-fold domains"/>
    <property type="match status" value="1"/>
</dbReference>
<organism evidence="2 3">
    <name type="scientific">Candidatus Obscuribacter phosphatis</name>
    <dbReference type="NCBI Taxonomy" id="1906157"/>
    <lineage>
        <taxon>Bacteria</taxon>
        <taxon>Bacillati</taxon>
        <taxon>Candidatus Melainabacteria</taxon>
        <taxon>Candidatus Obscuribacterales</taxon>
        <taxon>Candidatus Obscuribacteraceae</taxon>
        <taxon>Candidatus Obscuribacter</taxon>
    </lineage>
</organism>
<name>A0A8J7PH28_9BACT</name>